<comment type="similarity">
    <text evidence="1">Belongs to the protein-tyrosine phosphatase family. Non-receptor class subfamily.</text>
</comment>
<dbReference type="PROSITE" id="PS50055">
    <property type="entry name" value="TYR_PHOSPHATASE_PTP"/>
    <property type="match status" value="1"/>
</dbReference>
<evidence type="ECO:0000313" key="8">
    <source>
        <dbReference type="Proteomes" id="UP000054217"/>
    </source>
</evidence>
<protein>
    <recommendedName>
        <fullName evidence="2">protein-tyrosine-phosphatase</fullName>
        <ecNumber evidence="2">3.1.3.48</ecNumber>
    </recommendedName>
</protein>
<dbReference type="InterPro" id="IPR016130">
    <property type="entry name" value="Tyr_Pase_AS"/>
</dbReference>
<keyword evidence="8" id="KW-1185">Reference proteome</keyword>
<evidence type="ECO:0000256" key="2">
    <source>
        <dbReference type="ARBA" id="ARBA00013064"/>
    </source>
</evidence>
<evidence type="ECO:0000256" key="3">
    <source>
        <dbReference type="SAM" id="MobiDB-lite"/>
    </source>
</evidence>
<dbReference type="STRING" id="870435.A0A0C3PHE4"/>
<feature type="region of interest" description="Disordered" evidence="3">
    <location>
        <begin position="237"/>
        <end position="259"/>
    </location>
</feature>
<feature type="compositionally biased region" description="Low complexity" evidence="3">
    <location>
        <begin position="1069"/>
        <end position="1167"/>
    </location>
</feature>
<name>A0A0C3PHE4_PISTI</name>
<feature type="domain" description="Rhodanese" evidence="6">
    <location>
        <begin position="123"/>
        <end position="239"/>
    </location>
</feature>
<feature type="compositionally biased region" description="Polar residues" evidence="3">
    <location>
        <begin position="600"/>
        <end position="609"/>
    </location>
</feature>
<dbReference type="GO" id="GO:0004725">
    <property type="term" value="F:protein tyrosine phosphatase activity"/>
    <property type="evidence" value="ECO:0007669"/>
    <property type="project" value="UniProtKB-EC"/>
</dbReference>
<feature type="compositionally biased region" description="Polar residues" evidence="3">
    <location>
        <begin position="1283"/>
        <end position="1303"/>
    </location>
</feature>
<dbReference type="Gene3D" id="3.90.190.10">
    <property type="entry name" value="Protein tyrosine phosphatase superfamily"/>
    <property type="match status" value="1"/>
</dbReference>
<evidence type="ECO:0000259" key="5">
    <source>
        <dbReference type="PROSITE" id="PS50056"/>
    </source>
</evidence>
<dbReference type="HOGENOM" id="CLU_002713_0_0_1"/>
<dbReference type="SMART" id="SM00194">
    <property type="entry name" value="PTPc"/>
    <property type="match status" value="1"/>
</dbReference>
<feature type="domain" description="Tyrosine-protein phosphatase" evidence="4">
    <location>
        <begin position="629"/>
        <end position="914"/>
    </location>
</feature>
<feature type="region of interest" description="Disordered" evidence="3">
    <location>
        <begin position="1018"/>
        <end position="1167"/>
    </location>
</feature>
<feature type="region of interest" description="Disordered" evidence="3">
    <location>
        <begin position="1"/>
        <end position="21"/>
    </location>
</feature>
<evidence type="ECO:0000256" key="1">
    <source>
        <dbReference type="ARBA" id="ARBA00009649"/>
    </source>
</evidence>
<organism evidence="7 8">
    <name type="scientific">Pisolithus tinctorius Marx 270</name>
    <dbReference type="NCBI Taxonomy" id="870435"/>
    <lineage>
        <taxon>Eukaryota</taxon>
        <taxon>Fungi</taxon>
        <taxon>Dikarya</taxon>
        <taxon>Basidiomycota</taxon>
        <taxon>Agaricomycotina</taxon>
        <taxon>Agaricomycetes</taxon>
        <taxon>Agaricomycetidae</taxon>
        <taxon>Boletales</taxon>
        <taxon>Sclerodermatineae</taxon>
        <taxon>Pisolithaceae</taxon>
        <taxon>Pisolithus</taxon>
    </lineage>
</organism>
<feature type="compositionally biased region" description="Low complexity" evidence="3">
    <location>
        <begin position="828"/>
        <end position="851"/>
    </location>
</feature>
<proteinExistence type="inferred from homology"/>
<feature type="compositionally biased region" description="Basic and acidic residues" evidence="3">
    <location>
        <begin position="44"/>
        <end position="64"/>
    </location>
</feature>
<dbReference type="PROSITE" id="PS00383">
    <property type="entry name" value="TYR_PHOSPHATASE_1"/>
    <property type="match status" value="1"/>
</dbReference>
<feature type="compositionally biased region" description="Low complexity" evidence="3">
    <location>
        <begin position="1586"/>
        <end position="1604"/>
    </location>
</feature>
<feature type="compositionally biased region" description="Pro residues" evidence="3">
    <location>
        <begin position="66"/>
        <end position="84"/>
    </location>
</feature>
<feature type="compositionally biased region" description="Low complexity" evidence="3">
    <location>
        <begin position="1532"/>
        <end position="1550"/>
    </location>
</feature>
<feature type="compositionally biased region" description="Polar residues" evidence="3">
    <location>
        <begin position="461"/>
        <end position="471"/>
    </location>
</feature>
<feature type="region of interest" description="Disordered" evidence="3">
    <location>
        <begin position="413"/>
        <end position="513"/>
    </location>
</feature>
<dbReference type="EC" id="3.1.3.48" evidence="2"/>
<dbReference type="Pfam" id="PF00102">
    <property type="entry name" value="Y_phosphatase"/>
    <property type="match status" value="2"/>
</dbReference>
<dbReference type="PANTHER" id="PTHR19134:SF561">
    <property type="entry name" value="PROTEIN TYROSINE PHOSPHATASE 36E, ISOFORM A"/>
    <property type="match status" value="1"/>
</dbReference>
<dbReference type="PROSITE" id="PS50056">
    <property type="entry name" value="TYR_PHOSPHATASE_2"/>
    <property type="match status" value="1"/>
</dbReference>
<reference evidence="8" key="2">
    <citation type="submission" date="2015-01" db="EMBL/GenBank/DDBJ databases">
        <title>Evolutionary Origins and Diversification of the Mycorrhizal Mutualists.</title>
        <authorList>
            <consortium name="DOE Joint Genome Institute"/>
            <consortium name="Mycorrhizal Genomics Consortium"/>
            <person name="Kohler A."/>
            <person name="Kuo A."/>
            <person name="Nagy L.G."/>
            <person name="Floudas D."/>
            <person name="Copeland A."/>
            <person name="Barry K.W."/>
            <person name="Cichocki N."/>
            <person name="Veneault-Fourrey C."/>
            <person name="LaButti K."/>
            <person name="Lindquist E.A."/>
            <person name="Lipzen A."/>
            <person name="Lundell T."/>
            <person name="Morin E."/>
            <person name="Murat C."/>
            <person name="Riley R."/>
            <person name="Ohm R."/>
            <person name="Sun H."/>
            <person name="Tunlid A."/>
            <person name="Henrissat B."/>
            <person name="Grigoriev I.V."/>
            <person name="Hibbett D.S."/>
            <person name="Martin F."/>
        </authorList>
    </citation>
    <scope>NUCLEOTIDE SEQUENCE [LARGE SCALE GENOMIC DNA]</scope>
    <source>
        <strain evidence="8">Marx 270</strain>
    </source>
</reference>
<dbReference type="PROSITE" id="PS50206">
    <property type="entry name" value="RHODANESE_3"/>
    <property type="match status" value="1"/>
</dbReference>
<dbReference type="InterPro" id="IPR003595">
    <property type="entry name" value="Tyr_Pase_cat"/>
</dbReference>
<feature type="domain" description="Tyrosine specific protein phosphatases" evidence="5">
    <location>
        <begin position="882"/>
        <end position="936"/>
    </location>
</feature>
<dbReference type="InterPro" id="IPR050348">
    <property type="entry name" value="Protein-Tyr_Phosphatase"/>
</dbReference>
<dbReference type="Proteomes" id="UP000054217">
    <property type="component" value="Unassembled WGS sequence"/>
</dbReference>
<dbReference type="InterPro" id="IPR001763">
    <property type="entry name" value="Rhodanese-like_dom"/>
</dbReference>
<dbReference type="Gene3D" id="3.40.250.10">
    <property type="entry name" value="Rhodanese-like domain"/>
    <property type="match status" value="1"/>
</dbReference>
<evidence type="ECO:0000313" key="7">
    <source>
        <dbReference type="EMBL" id="KIO07424.1"/>
    </source>
</evidence>
<dbReference type="InterPro" id="IPR000387">
    <property type="entry name" value="Tyr_Pase_dom"/>
</dbReference>
<reference evidence="7 8" key="1">
    <citation type="submission" date="2014-04" db="EMBL/GenBank/DDBJ databases">
        <authorList>
            <consortium name="DOE Joint Genome Institute"/>
            <person name="Kuo A."/>
            <person name="Kohler A."/>
            <person name="Costa M.D."/>
            <person name="Nagy L.G."/>
            <person name="Floudas D."/>
            <person name="Copeland A."/>
            <person name="Barry K.W."/>
            <person name="Cichocki N."/>
            <person name="Veneault-Fourrey C."/>
            <person name="LaButti K."/>
            <person name="Lindquist E.A."/>
            <person name="Lipzen A."/>
            <person name="Lundell T."/>
            <person name="Morin E."/>
            <person name="Murat C."/>
            <person name="Sun H."/>
            <person name="Tunlid A."/>
            <person name="Henrissat B."/>
            <person name="Grigoriev I.V."/>
            <person name="Hibbett D.S."/>
            <person name="Martin F."/>
            <person name="Nordberg H.P."/>
            <person name="Cantor M.N."/>
            <person name="Hua S.X."/>
        </authorList>
    </citation>
    <scope>NUCLEOTIDE SEQUENCE [LARGE SCALE GENOMIC DNA]</scope>
    <source>
        <strain evidence="7 8">Marx 270</strain>
    </source>
</reference>
<dbReference type="SUPFAM" id="SSF52821">
    <property type="entry name" value="Rhodanese/Cell cycle control phosphatase"/>
    <property type="match status" value="1"/>
</dbReference>
<feature type="compositionally biased region" description="Basic residues" evidence="3">
    <location>
        <begin position="482"/>
        <end position="492"/>
    </location>
</feature>
<feature type="region of interest" description="Disordered" evidence="3">
    <location>
        <begin position="1532"/>
        <end position="1624"/>
    </location>
</feature>
<dbReference type="PANTHER" id="PTHR19134">
    <property type="entry name" value="RECEPTOR-TYPE TYROSINE-PROTEIN PHOSPHATASE"/>
    <property type="match status" value="1"/>
</dbReference>
<feature type="region of interest" description="Disordered" evidence="3">
    <location>
        <begin position="820"/>
        <end position="870"/>
    </location>
</feature>
<dbReference type="InParanoid" id="A0A0C3PHE4"/>
<evidence type="ECO:0000259" key="6">
    <source>
        <dbReference type="PROSITE" id="PS50206"/>
    </source>
</evidence>
<feature type="compositionally biased region" description="Low complexity" evidence="3">
    <location>
        <begin position="354"/>
        <end position="364"/>
    </location>
</feature>
<sequence>MSDDFFNSVPFSGQNTNEQESVDSFAQAIAARFGSADLLTARLLPDDAQKDDHKQQVQSHDRTRPPKPSIPLPPPAFPLLPPPCRDPRPDQSPSASKFPENLPPSLNQSFTPVSPTELASYLSEHPTLTLDIRPHAAHACARISHALSLSVPSTLLKRPLFSLSKLAQMIPSSTARSRFSAWPEASHILVYDADSIHLPHNSNVAGLLRKFRAEGFTGELGWIRGGFQAVWREARELTTTDQPSPEDDDTEIGSGSDALRTKRLPKSAFSVTSTTMGSTGVGADTSGVAQTPAPAIARAANPFFDAIRQNAELSQGITERIPLRLPRRVRKRINDLPFAWLREIACRSTVRHLPPSSRSYGSESESSDEPHASDPDEHDPEVEEGTEALAMQFYRIELAEQRRLWTVMEHHSKENNVATTGEGMGRTPMTKTVPNTPHPSLFPFSITAGVEKGAKNRGQQEKNQQPTTATNDAGGMKNNNKTTKKHQPRRNKRTEEAADNNQPNNKKQQLRRTSEHLCHQNNLGDIDTQIPEPLTPASGLQRRTLIAPMQMRPPVTLPSTSLQMDARDSHARNSAVPNSGAQSQMSLPALALQLPLPGKGSSSPTTAGPKTSIHIPSVSAETLPEDGIYPDIDPDMRLGNRTGNIRSEPSPLDDYVNASYVQPLGTRKRYIATQGPLPATFLDFWTLVWEQNVHVIVMLTREVESAMVKCGAYWTDTCYGPFRLQLLSTSPPLSPSLLADSMETSRQGFFFALHEPGTSSRSGHTPTTITRRFALSHTSYPGVPPRHITHLQYLDWPDMNVPDDARGVLDLVRRVEHAVAENTPAPSPSESLSPECSTSPSPGSASPGSPAQRGHTVHKKRDHGWRHPELDPATGIASFALGKHPPVLLHCSAGVGRTGGFIAVDAVLDGIRRELRKLRETRARGNREVDTESGASGIESRASDASTGGDEGNSMDVDGPSSNNGEPHLYAPVRQPTALLHVTAGERKKGRKQYGTRATGSESLVLHVPIATVHRSADDDTTNMQFDNPRTAGWKPSSTREWAEQVSDQTHTKEYCPESLSTATFISAVPPTRRTGSPSSSNSSGPSVLNSADDSVGGSASVSGSGIGSNSNGDGKSTSGSVSGSGGSLACAPPSSSASVSQVSGSISASNSNSGNGSGTGSDSLGNDSTGLWSVMHSRLAESSATSLSNLSAGSPFPRSSKSPNGPCLIQQPSAVYGSSKGRTDMDIDEPPRAVSVPLQRAEQVLLDEVNLRGAPHLHRQGLIGSSPVASLSAPSLTTGAPTSGVGFNNTGKSVSPTNSNPSLDELMSPCQESESGRSVDADNAPSIRMSVGSEPVFTGEVARTNNFQVTDVDQKLGAVIAGVTKRSPLPCDTKGEAKAEPTPMRILEVPAQRVGGNAGDFDPGTNAKNSVIDYKLPRELHLDISPPLLSSYQNPICMVIQDMREQRMSLCQSLRQYVFVHAVVIEGALQIIDEEQGSWGDSGGSDDGPELDPSVFENAKESVGSEAQDAWIEDASARSGSQHFHFTTAVPASSVLSSSPSKGKRGPSPTELLKEDKTGALSLAKRPSVKRKTPSGDEIPPTFESNASVAGPVGVSAGSGIAVPLAIGPSSPEHGGWSGPAVE</sequence>
<feature type="region of interest" description="Disordered" evidence="3">
    <location>
        <begin position="351"/>
        <end position="383"/>
    </location>
</feature>
<gene>
    <name evidence="7" type="ORF">M404DRAFT_23940</name>
</gene>
<feature type="region of interest" description="Disordered" evidence="3">
    <location>
        <begin position="1283"/>
        <end position="1326"/>
    </location>
</feature>
<feature type="compositionally biased region" description="Polar residues" evidence="3">
    <location>
        <begin position="1187"/>
        <end position="1204"/>
    </location>
</feature>
<feature type="compositionally biased region" description="Polar residues" evidence="3">
    <location>
        <begin position="9"/>
        <end position="21"/>
    </location>
</feature>
<feature type="region of interest" description="Disordered" evidence="3">
    <location>
        <begin position="922"/>
        <end position="975"/>
    </location>
</feature>
<dbReference type="PRINTS" id="PR00700">
    <property type="entry name" value="PRTYPHPHTASE"/>
</dbReference>
<dbReference type="OrthoDB" id="6058203at2759"/>
<evidence type="ECO:0000259" key="4">
    <source>
        <dbReference type="PROSITE" id="PS50055"/>
    </source>
</evidence>
<dbReference type="InterPro" id="IPR036873">
    <property type="entry name" value="Rhodanese-like_dom_sf"/>
</dbReference>
<dbReference type="EMBL" id="KN831960">
    <property type="protein sequence ID" value="KIO07424.1"/>
    <property type="molecule type" value="Genomic_DNA"/>
</dbReference>
<dbReference type="SMART" id="SM00404">
    <property type="entry name" value="PTPc_motif"/>
    <property type="match status" value="1"/>
</dbReference>
<dbReference type="InterPro" id="IPR000242">
    <property type="entry name" value="PTP_cat"/>
</dbReference>
<feature type="region of interest" description="Disordered" evidence="3">
    <location>
        <begin position="44"/>
        <end position="110"/>
    </location>
</feature>
<feature type="region of interest" description="Disordered" evidence="3">
    <location>
        <begin position="1477"/>
        <end position="1508"/>
    </location>
</feature>
<dbReference type="InterPro" id="IPR029021">
    <property type="entry name" value="Prot-tyrosine_phosphatase-like"/>
</dbReference>
<dbReference type="SUPFAM" id="SSF52799">
    <property type="entry name" value="(Phosphotyrosine protein) phosphatases II"/>
    <property type="match status" value="1"/>
</dbReference>
<accession>A0A0C3PHE4</accession>
<feature type="region of interest" description="Disordered" evidence="3">
    <location>
        <begin position="594"/>
        <end position="617"/>
    </location>
</feature>
<feature type="compositionally biased region" description="Basic residues" evidence="3">
    <location>
        <begin position="855"/>
        <end position="864"/>
    </location>
</feature>
<feature type="region of interest" description="Disordered" evidence="3">
    <location>
        <begin position="1187"/>
        <end position="1223"/>
    </location>
</feature>